<dbReference type="GO" id="GO:0003677">
    <property type="term" value="F:DNA binding"/>
    <property type="evidence" value="ECO:0007669"/>
    <property type="project" value="InterPro"/>
</dbReference>
<keyword evidence="1" id="KW-0233">DNA recombination</keyword>
<feature type="region of interest" description="Disordered" evidence="2">
    <location>
        <begin position="88"/>
        <end position="110"/>
    </location>
</feature>
<sequence length="110" mass="12025">MGLDPESGEGGPALFLQVSAGHRPTWLQEVVSPQGSRRLPVVLTRQKVKTLLEALRGTNWLIASLLDGAGMRVIEGLRLRVKELDLERGEAARPVSRSSRNPACASRETR</sequence>
<dbReference type="EMBL" id="VDUY01000006">
    <property type="protein sequence ID" value="TXL64339.1"/>
    <property type="molecule type" value="Genomic_DNA"/>
</dbReference>
<protein>
    <recommendedName>
        <fullName evidence="3">Tyr recombinase domain-containing protein</fullName>
    </recommendedName>
</protein>
<dbReference type="GO" id="GO:0006310">
    <property type="term" value="P:DNA recombination"/>
    <property type="evidence" value="ECO:0007669"/>
    <property type="project" value="UniProtKB-KW"/>
</dbReference>
<dbReference type="InterPro" id="IPR013762">
    <property type="entry name" value="Integrase-like_cat_sf"/>
</dbReference>
<evidence type="ECO:0000256" key="1">
    <source>
        <dbReference type="ARBA" id="ARBA00023172"/>
    </source>
</evidence>
<dbReference type="GO" id="GO:0015074">
    <property type="term" value="P:DNA integration"/>
    <property type="evidence" value="ECO:0007669"/>
    <property type="project" value="InterPro"/>
</dbReference>
<dbReference type="PROSITE" id="PS51898">
    <property type="entry name" value="TYR_RECOMBINASE"/>
    <property type="match status" value="1"/>
</dbReference>
<proteinExistence type="predicted"/>
<dbReference type="InterPro" id="IPR002104">
    <property type="entry name" value="Integrase_catalytic"/>
</dbReference>
<feature type="domain" description="Tyr recombinase" evidence="3">
    <location>
        <begin position="38"/>
        <end position="110"/>
    </location>
</feature>
<gene>
    <name evidence="4" type="ORF">FHP08_15545</name>
</gene>
<evidence type="ECO:0000259" key="3">
    <source>
        <dbReference type="PROSITE" id="PS51898"/>
    </source>
</evidence>
<dbReference type="OrthoDB" id="9801717at2"/>
<dbReference type="InterPro" id="IPR011010">
    <property type="entry name" value="DNA_brk_join_enz"/>
</dbReference>
<name>A0A5C8NSK3_9BURK</name>
<dbReference type="AlphaFoldDB" id="A0A5C8NSK3"/>
<organism evidence="4 5">
    <name type="scientific">Zeimonas arvi</name>
    <dbReference type="NCBI Taxonomy" id="2498847"/>
    <lineage>
        <taxon>Bacteria</taxon>
        <taxon>Pseudomonadati</taxon>
        <taxon>Pseudomonadota</taxon>
        <taxon>Betaproteobacteria</taxon>
        <taxon>Burkholderiales</taxon>
        <taxon>Burkholderiaceae</taxon>
        <taxon>Zeimonas</taxon>
    </lineage>
</organism>
<evidence type="ECO:0000313" key="4">
    <source>
        <dbReference type="EMBL" id="TXL64339.1"/>
    </source>
</evidence>
<dbReference type="SUPFAM" id="SSF56349">
    <property type="entry name" value="DNA breaking-rejoining enzymes"/>
    <property type="match status" value="1"/>
</dbReference>
<accession>A0A5C8NSK3</accession>
<evidence type="ECO:0000313" key="5">
    <source>
        <dbReference type="Proteomes" id="UP000321548"/>
    </source>
</evidence>
<reference evidence="4 5" key="1">
    <citation type="submission" date="2019-06" db="EMBL/GenBank/DDBJ databases">
        <title>Quisquiliibacterium sp. nov., isolated from a maize field.</title>
        <authorList>
            <person name="Lin S.-Y."/>
            <person name="Tsai C.-F."/>
            <person name="Young C.-C."/>
        </authorList>
    </citation>
    <scope>NUCLEOTIDE SEQUENCE [LARGE SCALE GENOMIC DNA]</scope>
    <source>
        <strain evidence="4 5">CC-CFT501</strain>
    </source>
</reference>
<dbReference type="Gene3D" id="1.10.443.10">
    <property type="entry name" value="Intergrase catalytic core"/>
    <property type="match status" value="1"/>
</dbReference>
<dbReference type="Proteomes" id="UP000321548">
    <property type="component" value="Unassembled WGS sequence"/>
</dbReference>
<comment type="caution">
    <text evidence="4">The sequence shown here is derived from an EMBL/GenBank/DDBJ whole genome shotgun (WGS) entry which is preliminary data.</text>
</comment>
<evidence type="ECO:0000256" key="2">
    <source>
        <dbReference type="SAM" id="MobiDB-lite"/>
    </source>
</evidence>
<keyword evidence="5" id="KW-1185">Reference proteome</keyword>